<comment type="caution">
    <text evidence="4">The sequence shown here is derived from an EMBL/GenBank/DDBJ whole genome shotgun (WGS) entry which is preliminary data.</text>
</comment>
<evidence type="ECO:0000313" key="5">
    <source>
        <dbReference type="Proteomes" id="UP001201873"/>
    </source>
</evidence>
<sequence>MMFKENSPDGPAPPPGSAGKAGEAASGSIPADVQHLIPGAAGRVLLSGGDKVSAGGAADSIPSEEPCSASVAGVSAGPDSVAGAVAAAGSGTRSGPVECLAALSEVMADLLSSPSWQWSNEDVGEVLEGVRALASQLVAARSQVLVEAGARGFAASTGSDDLPAWMCGRLQMTRDDAQREIALARDTVEGPYRAVGQALADGRLGPENARAIVEALRRLPKDLSQEAVAKAEALMLEAAQFMDRRELQKYGVEIRERLTYVDDSPGGDDPEADALTGEHEGRGKPGTKKSGDGGGDAGGAPVDPHAARRLTFADTASGTTLISGELDAEGAGLLRTALDGLSAPAPSADGIRDERSPARRRADALVELAHRALSADTVPSSGGTRPHLTVTVGWETLVEHGCEPAVTNWRIPLPRDVLRRIVCDAVVSRIVLDPNGVPLDVGRARRTFPPHIRRALIKRDQGCAFPGCDRPPSWTDAHHVVSWLDGGESALDNGVLLCGHHHSRVHHEHWDIVMDVDRRPTFVPPEHIDPQRRPRRNPYSQPRPDLFSTA</sequence>
<gene>
    <name evidence="4" type="ORF">MXD59_23880</name>
</gene>
<dbReference type="EMBL" id="JALKFT010000043">
    <property type="protein sequence ID" value="MCK9878764.1"/>
    <property type="molecule type" value="Genomic_DNA"/>
</dbReference>
<accession>A0ABT0K4N3</accession>
<dbReference type="CDD" id="cd00085">
    <property type="entry name" value="HNHc"/>
    <property type="match status" value="1"/>
</dbReference>
<feature type="region of interest" description="Disordered" evidence="2">
    <location>
        <begin position="53"/>
        <end position="74"/>
    </location>
</feature>
<organism evidence="4 5">
    <name type="scientific">Frankia umida</name>
    <dbReference type="NCBI Taxonomy" id="573489"/>
    <lineage>
        <taxon>Bacteria</taxon>
        <taxon>Bacillati</taxon>
        <taxon>Actinomycetota</taxon>
        <taxon>Actinomycetes</taxon>
        <taxon>Frankiales</taxon>
        <taxon>Frankiaceae</taxon>
        <taxon>Frankia</taxon>
    </lineage>
</organism>
<reference evidence="4 5" key="1">
    <citation type="submission" date="2022-04" db="EMBL/GenBank/DDBJ databases">
        <title>Genome diversity in the genus Frankia.</title>
        <authorList>
            <person name="Carlos-Shanley C."/>
            <person name="Hahn D."/>
        </authorList>
    </citation>
    <scope>NUCLEOTIDE SEQUENCE [LARGE SCALE GENOMIC DNA]</scope>
    <source>
        <strain evidence="4 5">Ag45/Mut15</strain>
    </source>
</reference>
<feature type="region of interest" description="Disordered" evidence="2">
    <location>
        <begin position="260"/>
        <end position="304"/>
    </location>
</feature>
<evidence type="ECO:0000256" key="1">
    <source>
        <dbReference type="ARBA" id="ARBA00023450"/>
    </source>
</evidence>
<feature type="compositionally biased region" description="Basic and acidic residues" evidence="2">
    <location>
        <begin position="521"/>
        <end position="532"/>
    </location>
</feature>
<evidence type="ECO:0000313" key="4">
    <source>
        <dbReference type="EMBL" id="MCK9878764.1"/>
    </source>
</evidence>
<comment type="similarity">
    <text evidence="1">Belongs to the Rv1128c/1148c/1588c/1702c/1945/3466 family.</text>
</comment>
<dbReference type="SMART" id="SM00507">
    <property type="entry name" value="HNHc"/>
    <property type="match status" value="1"/>
</dbReference>
<dbReference type="Gene3D" id="1.10.30.50">
    <property type="match status" value="1"/>
</dbReference>
<dbReference type="InterPro" id="IPR003870">
    <property type="entry name" value="DUF222"/>
</dbReference>
<feature type="domain" description="HNH nuclease" evidence="3">
    <location>
        <begin position="451"/>
        <end position="503"/>
    </location>
</feature>
<keyword evidence="4" id="KW-0255">Endonuclease</keyword>
<feature type="compositionally biased region" description="Low complexity" evidence="2">
    <location>
        <begin position="17"/>
        <end position="28"/>
    </location>
</feature>
<dbReference type="Proteomes" id="UP001201873">
    <property type="component" value="Unassembled WGS sequence"/>
</dbReference>
<dbReference type="InterPro" id="IPR002711">
    <property type="entry name" value="HNH"/>
</dbReference>
<proteinExistence type="inferred from homology"/>
<keyword evidence="4" id="KW-0540">Nuclease</keyword>
<dbReference type="InterPro" id="IPR003615">
    <property type="entry name" value="HNH_nuc"/>
</dbReference>
<dbReference type="RefSeq" id="WP_248826839.1">
    <property type="nucleotide sequence ID" value="NZ_JALKFT010000043.1"/>
</dbReference>
<feature type="region of interest" description="Disordered" evidence="2">
    <location>
        <begin position="521"/>
        <end position="550"/>
    </location>
</feature>
<dbReference type="Pfam" id="PF01844">
    <property type="entry name" value="HNH"/>
    <property type="match status" value="1"/>
</dbReference>
<dbReference type="Pfam" id="PF02720">
    <property type="entry name" value="DUF222"/>
    <property type="match status" value="1"/>
</dbReference>
<evidence type="ECO:0000256" key="2">
    <source>
        <dbReference type="SAM" id="MobiDB-lite"/>
    </source>
</evidence>
<feature type="region of interest" description="Disordered" evidence="2">
    <location>
        <begin position="1"/>
        <end position="33"/>
    </location>
</feature>
<dbReference type="GO" id="GO:0004519">
    <property type="term" value="F:endonuclease activity"/>
    <property type="evidence" value="ECO:0007669"/>
    <property type="project" value="UniProtKB-KW"/>
</dbReference>
<protein>
    <submittedName>
        <fullName evidence="4">HNH endonuclease</fullName>
    </submittedName>
</protein>
<evidence type="ECO:0000259" key="3">
    <source>
        <dbReference type="SMART" id="SM00507"/>
    </source>
</evidence>
<keyword evidence="5" id="KW-1185">Reference proteome</keyword>
<name>A0ABT0K4N3_9ACTN</name>
<keyword evidence="4" id="KW-0378">Hydrolase</keyword>